<evidence type="ECO:0000259" key="3">
    <source>
        <dbReference type="PROSITE" id="PS50048"/>
    </source>
</evidence>
<keyword evidence="1" id="KW-0539">Nucleus</keyword>
<organism evidence="4 5">
    <name type="scientific">Anthostomella pinea</name>
    <dbReference type="NCBI Taxonomy" id="933095"/>
    <lineage>
        <taxon>Eukaryota</taxon>
        <taxon>Fungi</taxon>
        <taxon>Dikarya</taxon>
        <taxon>Ascomycota</taxon>
        <taxon>Pezizomycotina</taxon>
        <taxon>Sordariomycetes</taxon>
        <taxon>Xylariomycetidae</taxon>
        <taxon>Xylariales</taxon>
        <taxon>Xylariaceae</taxon>
        <taxon>Anthostomella</taxon>
    </lineage>
</organism>
<dbReference type="InterPro" id="IPR001138">
    <property type="entry name" value="Zn2Cys6_DnaBD"/>
</dbReference>
<evidence type="ECO:0000256" key="1">
    <source>
        <dbReference type="ARBA" id="ARBA00023242"/>
    </source>
</evidence>
<dbReference type="CDD" id="cd00067">
    <property type="entry name" value="GAL4"/>
    <property type="match status" value="1"/>
</dbReference>
<feature type="domain" description="Zn(2)-C6 fungal-type" evidence="3">
    <location>
        <begin position="98"/>
        <end position="128"/>
    </location>
</feature>
<gene>
    <name evidence="4" type="ORF">KHLLAP_LOCUS11212</name>
</gene>
<dbReference type="InterPro" id="IPR036864">
    <property type="entry name" value="Zn2-C6_fun-type_DNA-bd_sf"/>
</dbReference>
<name>A0AAI8YMX0_9PEZI</name>
<feature type="region of interest" description="Disordered" evidence="2">
    <location>
        <begin position="539"/>
        <end position="589"/>
    </location>
</feature>
<feature type="compositionally biased region" description="Low complexity" evidence="2">
    <location>
        <begin position="561"/>
        <end position="589"/>
    </location>
</feature>
<keyword evidence="5" id="KW-1185">Reference proteome</keyword>
<evidence type="ECO:0000313" key="4">
    <source>
        <dbReference type="EMBL" id="CAJ2510744.1"/>
    </source>
</evidence>
<dbReference type="Pfam" id="PF00172">
    <property type="entry name" value="Zn_clus"/>
    <property type="match status" value="1"/>
</dbReference>
<reference evidence="4" key="1">
    <citation type="submission" date="2023-10" db="EMBL/GenBank/DDBJ databases">
        <authorList>
            <person name="Hackl T."/>
        </authorList>
    </citation>
    <scope>NUCLEOTIDE SEQUENCE</scope>
</reference>
<dbReference type="PANTHER" id="PTHR47784:SF5">
    <property type="entry name" value="STEROL UPTAKE CONTROL PROTEIN 2"/>
    <property type="match status" value="1"/>
</dbReference>
<dbReference type="PROSITE" id="PS50048">
    <property type="entry name" value="ZN2_CY6_FUNGAL_2"/>
    <property type="match status" value="1"/>
</dbReference>
<sequence length="589" mass="66483">MDGMDINFDPNPDPPLALYLDFDFDSRPIDNGDFDFDSRSIDNGDFAFDSLPIDDGDFAFSVPIPGLTPFSEPLSERSGGTASKAYIPKRPHRKSRAGCKQCKKRKVKCDEAKPACKACGLRKETCVYPNAPLSPASASPPSSSQTLAVRSRESSVEQVPYVEPACLVISEPLFRPGEMSDSMDMKMLWFYTTQTYHSFSIETGHSQVVDHVLKVRIVEHAFKSPFLMDCLMALSSLHLQTLNQVVPTRRAAAYRARAFEGYRNAIEAARPADFPALLACSLLMCALSSQMFREDDAKPLYIIDWMAVWRGIALIIDIISPMSIQQSGMSVLFVRPPIDLEKCTQYIPNNLLFMITSIKPDDPDYEHQKVYYEYLRYLGSLYMELTVHGFSPIMDLRVITFLTFVPRPLLPLAKERRPRVLIMLAYYLCFTRIMPPGAWWMRGIGDREIDNIIEVVGDEWAHLLRVPRMVSQATDRIEMARIIIDNQNWTPGEIDLYHKHRDPRTKTDLKLINNEGTEVQLAQGHWRFQSSDLVWSEPQTIDPSVRASSPTEKTDSRTDPGSKASSSSSPFHSPSCSFSTSGSSPSSWK</sequence>
<dbReference type="EMBL" id="CAUWAG010000018">
    <property type="protein sequence ID" value="CAJ2510744.1"/>
    <property type="molecule type" value="Genomic_DNA"/>
</dbReference>
<protein>
    <submittedName>
        <fullName evidence="4">Uu.00g063690.m01.CDS01</fullName>
    </submittedName>
</protein>
<dbReference type="GO" id="GO:0001228">
    <property type="term" value="F:DNA-binding transcription activator activity, RNA polymerase II-specific"/>
    <property type="evidence" value="ECO:0007669"/>
    <property type="project" value="TreeGrafter"/>
</dbReference>
<feature type="region of interest" description="Disordered" evidence="2">
    <location>
        <begin position="70"/>
        <end position="92"/>
    </location>
</feature>
<dbReference type="InterPro" id="IPR053157">
    <property type="entry name" value="Sterol_Uptake_Regulator"/>
</dbReference>
<comment type="caution">
    <text evidence="4">The sequence shown here is derived from an EMBL/GenBank/DDBJ whole genome shotgun (WGS) entry which is preliminary data.</text>
</comment>
<feature type="compositionally biased region" description="Polar residues" evidence="2">
    <location>
        <begin position="539"/>
        <end position="551"/>
    </location>
</feature>
<accession>A0AAI8YMX0</accession>
<proteinExistence type="predicted"/>
<dbReference type="InterPro" id="IPR021858">
    <property type="entry name" value="Fun_TF"/>
</dbReference>
<dbReference type="Proteomes" id="UP001295740">
    <property type="component" value="Unassembled WGS sequence"/>
</dbReference>
<dbReference type="Gene3D" id="4.10.240.10">
    <property type="entry name" value="Zn(2)-C6 fungal-type DNA-binding domain"/>
    <property type="match status" value="1"/>
</dbReference>
<dbReference type="GO" id="GO:0008270">
    <property type="term" value="F:zinc ion binding"/>
    <property type="evidence" value="ECO:0007669"/>
    <property type="project" value="InterPro"/>
</dbReference>
<dbReference type="PROSITE" id="PS00463">
    <property type="entry name" value="ZN2_CY6_FUNGAL_1"/>
    <property type="match status" value="1"/>
</dbReference>
<evidence type="ECO:0000313" key="5">
    <source>
        <dbReference type="Proteomes" id="UP001295740"/>
    </source>
</evidence>
<dbReference type="PANTHER" id="PTHR47784">
    <property type="entry name" value="STEROL UPTAKE CONTROL PROTEIN 2"/>
    <property type="match status" value="1"/>
</dbReference>
<dbReference type="Pfam" id="PF11951">
    <property type="entry name" value="Fungal_trans_2"/>
    <property type="match status" value="1"/>
</dbReference>
<evidence type="ECO:0000256" key="2">
    <source>
        <dbReference type="SAM" id="MobiDB-lite"/>
    </source>
</evidence>
<dbReference type="SUPFAM" id="SSF57701">
    <property type="entry name" value="Zn2/Cys6 DNA-binding domain"/>
    <property type="match status" value="1"/>
</dbReference>
<dbReference type="SMART" id="SM00066">
    <property type="entry name" value="GAL4"/>
    <property type="match status" value="1"/>
</dbReference>
<dbReference type="AlphaFoldDB" id="A0AAI8YMX0"/>